<keyword evidence="1" id="KW-0472">Membrane</keyword>
<dbReference type="AlphaFoldDB" id="A0A0M3I682"/>
<dbReference type="Pfam" id="PF17171">
    <property type="entry name" value="GST_C_6"/>
    <property type="match status" value="1"/>
</dbReference>
<dbReference type="InterPro" id="IPR050931">
    <property type="entry name" value="Mito_Protein_Transport_Metaxin"/>
</dbReference>
<keyword evidence="3" id="KW-1185">Reference proteome</keyword>
<dbReference type="CDD" id="cd03212">
    <property type="entry name" value="GST_C_Metaxin1_3"/>
    <property type="match status" value="1"/>
</dbReference>
<dbReference type="WBParaSite" id="ALUE_0001252701-mRNA-1">
    <property type="protein sequence ID" value="ALUE_0001252701-mRNA-1"/>
    <property type="gene ID" value="ALUE_0001252701"/>
</dbReference>
<feature type="domain" description="Metaxin glutathione S-transferase" evidence="2">
    <location>
        <begin position="137"/>
        <end position="208"/>
    </location>
</feature>
<organism evidence="3 4">
    <name type="scientific">Ascaris lumbricoides</name>
    <name type="common">Giant roundworm</name>
    <dbReference type="NCBI Taxonomy" id="6252"/>
    <lineage>
        <taxon>Eukaryota</taxon>
        <taxon>Metazoa</taxon>
        <taxon>Ecdysozoa</taxon>
        <taxon>Nematoda</taxon>
        <taxon>Chromadorea</taxon>
        <taxon>Rhabditida</taxon>
        <taxon>Spirurina</taxon>
        <taxon>Ascaridomorpha</taxon>
        <taxon>Ascaridoidea</taxon>
        <taxon>Ascarididae</taxon>
        <taxon>Ascaris</taxon>
    </lineage>
</organism>
<protein>
    <submittedName>
        <fullName evidence="4">GST_C_6 domain-containing protein</fullName>
    </submittedName>
</protein>
<accession>A0A0M3I682</accession>
<dbReference type="Proteomes" id="UP000036681">
    <property type="component" value="Unplaced"/>
</dbReference>
<dbReference type="GO" id="GO:0007005">
    <property type="term" value="P:mitochondrion organization"/>
    <property type="evidence" value="ECO:0007669"/>
    <property type="project" value="TreeGrafter"/>
</dbReference>
<evidence type="ECO:0000313" key="4">
    <source>
        <dbReference type="WBParaSite" id="ALUE_0001252701-mRNA-1"/>
    </source>
</evidence>
<dbReference type="InterPro" id="IPR033468">
    <property type="entry name" value="Metaxin_GST"/>
</dbReference>
<feature type="transmembrane region" description="Helical" evidence="1">
    <location>
        <begin position="308"/>
        <end position="332"/>
    </location>
</feature>
<sequence length="341" mass="38440">MELYIWPSDFGLPSIETKCLQFMACAKFCAAPVSVIPSCSPWKCKKGVYPVFVNKAVDENSEVTEFDEFAAILRKSAQLHFLWIDHWNYSTVTAHWYSSQLLFPYGLYYLERGRRRAQAYVAACGRSEAQLIRDAIMAINLLSAKLGDNKYFYGDRRQCLLASVCRPSSLDALIFGYLAPILKLPLPSDRLQQHILGCPNLVRFIESIISIYLPLTETQIRLQAASKDKWQMRRARAQKSAERMQIRRETVDEEASVLCIRYVPHFHNGRGVADSINSTAALPRLLATPIRPLRTLLSGARAPIRDTVIFAVGALTLSILFAVHLGIVSVSLEEETPIDID</sequence>
<evidence type="ECO:0000313" key="3">
    <source>
        <dbReference type="Proteomes" id="UP000036681"/>
    </source>
</evidence>
<reference evidence="4" key="1">
    <citation type="submission" date="2017-02" db="UniProtKB">
        <authorList>
            <consortium name="WormBaseParasite"/>
        </authorList>
    </citation>
    <scope>IDENTIFICATION</scope>
</reference>
<dbReference type="PANTHER" id="PTHR12289">
    <property type="entry name" value="METAXIN RELATED"/>
    <property type="match status" value="1"/>
</dbReference>
<dbReference type="PANTHER" id="PTHR12289:SF41">
    <property type="entry name" value="FAILED AXON CONNECTIONS-RELATED"/>
    <property type="match status" value="1"/>
</dbReference>
<evidence type="ECO:0000256" key="1">
    <source>
        <dbReference type="SAM" id="Phobius"/>
    </source>
</evidence>
<dbReference type="GO" id="GO:0001401">
    <property type="term" value="C:SAM complex"/>
    <property type="evidence" value="ECO:0007669"/>
    <property type="project" value="TreeGrafter"/>
</dbReference>
<evidence type="ECO:0000259" key="2">
    <source>
        <dbReference type="Pfam" id="PF17171"/>
    </source>
</evidence>
<keyword evidence="1" id="KW-1133">Transmembrane helix</keyword>
<proteinExistence type="predicted"/>
<keyword evidence="1" id="KW-0812">Transmembrane</keyword>
<name>A0A0M3I682_ASCLU</name>